<accession>A0A9P6GX54</accession>
<proteinExistence type="predicted"/>
<dbReference type="AlphaFoldDB" id="A0A9P6GX54"/>
<evidence type="ECO:0000313" key="1">
    <source>
        <dbReference type="EMBL" id="KAF9761762.1"/>
    </source>
</evidence>
<reference evidence="1 2" key="1">
    <citation type="journal article" date="2020" name="Genome Biol. Evol.">
        <title>Comparative genomics of strictly vertically transmitted, feminizing microsporidia endosymbionts of amphipod crustaceans.</title>
        <authorList>
            <person name="Cormier A."/>
            <person name="Chebbi M.A."/>
            <person name="Giraud I."/>
            <person name="Wattier R."/>
            <person name="Teixeira M."/>
            <person name="Gilbert C."/>
            <person name="Rigaud T."/>
            <person name="Cordaux R."/>
        </authorList>
    </citation>
    <scope>NUCLEOTIDE SEQUENCE [LARGE SCALE GENOMIC DNA]</scope>
    <source>
        <strain evidence="1 2">Ou3-Ou53</strain>
    </source>
</reference>
<dbReference type="EMBL" id="SBJO01000258">
    <property type="protein sequence ID" value="KAF9761762.1"/>
    <property type="molecule type" value="Genomic_DNA"/>
</dbReference>
<sequence length="100" mass="11566">MLFSNRYLFNVQRQQRKTAGAPLYSTKAKAFEVCTNEDDATQYRNLTSENVGCSKSSNSIAVPMILFRKKITEKDMKRELFILEFGKGFDELTLKNKMQL</sequence>
<protein>
    <submittedName>
        <fullName evidence="1">Uncharacterized protein</fullName>
    </submittedName>
</protein>
<gene>
    <name evidence="1" type="ORF">NGRA_2403</name>
</gene>
<dbReference type="Proteomes" id="UP000740883">
    <property type="component" value="Unassembled WGS sequence"/>
</dbReference>
<organism evidence="1 2">
    <name type="scientific">Nosema granulosis</name>
    <dbReference type="NCBI Taxonomy" id="83296"/>
    <lineage>
        <taxon>Eukaryota</taxon>
        <taxon>Fungi</taxon>
        <taxon>Fungi incertae sedis</taxon>
        <taxon>Microsporidia</taxon>
        <taxon>Nosematidae</taxon>
        <taxon>Nosema</taxon>
    </lineage>
</organism>
<keyword evidence="2" id="KW-1185">Reference proteome</keyword>
<name>A0A9P6GX54_9MICR</name>
<comment type="caution">
    <text evidence="1">The sequence shown here is derived from an EMBL/GenBank/DDBJ whole genome shotgun (WGS) entry which is preliminary data.</text>
</comment>
<evidence type="ECO:0000313" key="2">
    <source>
        <dbReference type="Proteomes" id="UP000740883"/>
    </source>
</evidence>